<evidence type="ECO:0000313" key="6">
    <source>
        <dbReference type="Proteomes" id="UP001497600"/>
    </source>
</evidence>
<dbReference type="Gene3D" id="3.40.1000.40">
    <property type="entry name" value="Respiratory growth induced protein 1"/>
    <property type="match status" value="1"/>
</dbReference>
<dbReference type="EMBL" id="OZ004258">
    <property type="protein sequence ID" value="CAK7912205.1"/>
    <property type="molecule type" value="Genomic_DNA"/>
</dbReference>
<comment type="similarity">
    <text evidence="3">Belongs to the RGI1 family.</text>
</comment>
<proteinExistence type="inferred from homology"/>
<sequence>MTKKNKNTSIPLNLSNCERMQALREAPDRTGTPPPLREFDDLNAFETFVRDETWDNEFDNFHAHLTYYPPFVLQEVHDDLEKIKPTMNKNSKKFKRNLQHHIKRHLMTELETVAGYPMDFGKCEIEEDFNTWKLKFVDQGLHGFTEEEEERLHRHWRIEMEVKANRENPLVEVDIKSLPF</sequence>
<protein>
    <recommendedName>
        <fullName evidence="4">Respiratory growth induced protein 1</fullName>
    </recommendedName>
</protein>
<name>A0ABP0EHC9_9ASCO</name>
<keyword evidence="6" id="KW-1185">Reference proteome</keyword>
<dbReference type="Pfam" id="PF10843">
    <property type="entry name" value="RGI1"/>
    <property type="match status" value="1"/>
</dbReference>
<dbReference type="InterPro" id="IPR022554">
    <property type="entry name" value="RGI1"/>
</dbReference>
<dbReference type="InterPro" id="IPR038235">
    <property type="entry name" value="RGI1_sf"/>
</dbReference>
<evidence type="ECO:0000256" key="4">
    <source>
        <dbReference type="ARBA" id="ARBA00021474"/>
    </source>
</evidence>
<evidence type="ECO:0000256" key="1">
    <source>
        <dbReference type="ARBA" id="ARBA00003033"/>
    </source>
</evidence>
<evidence type="ECO:0000256" key="3">
    <source>
        <dbReference type="ARBA" id="ARBA00009268"/>
    </source>
</evidence>
<organism evidence="5 6">
    <name type="scientific">[Candida] anglica</name>
    <dbReference type="NCBI Taxonomy" id="148631"/>
    <lineage>
        <taxon>Eukaryota</taxon>
        <taxon>Fungi</taxon>
        <taxon>Dikarya</taxon>
        <taxon>Ascomycota</taxon>
        <taxon>Saccharomycotina</taxon>
        <taxon>Pichiomycetes</taxon>
        <taxon>Debaryomycetaceae</taxon>
        <taxon>Kurtzmaniella</taxon>
    </lineage>
</organism>
<accession>A0ABP0EHC9</accession>
<reference evidence="5 6" key="1">
    <citation type="submission" date="2024-01" db="EMBL/GenBank/DDBJ databases">
        <authorList>
            <consortium name="Genoscope - CEA"/>
            <person name="William W."/>
        </authorList>
    </citation>
    <scope>NUCLEOTIDE SEQUENCE [LARGE SCALE GENOMIC DNA]</scope>
    <source>
        <strain evidence="5 6">29B2s-10</strain>
    </source>
</reference>
<dbReference type="Proteomes" id="UP001497600">
    <property type="component" value="Chromosome F"/>
</dbReference>
<evidence type="ECO:0000256" key="2">
    <source>
        <dbReference type="ARBA" id="ARBA00004202"/>
    </source>
</evidence>
<gene>
    <name evidence="5" type="primary">RGI1</name>
    <name evidence="5" type="ORF">CAAN4_F05930</name>
</gene>
<comment type="function">
    <text evidence="1">Involved in the control of energetic metabolism and significantly contribute to cell fitness, especially under respiratory growth conditions.</text>
</comment>
<comment type="subcellular location">
    <subcellularLocation>
        <location evidence="2">Cell membrane</location>
        <topology evidence="2">Peripheral membrane protein</topology>
    </subcellularLocation>
</comment>
<evidence type="ECO:0000313" key="5">
    <source>
        <dbReference type="EMBL" id="CAK7912205.1"/>
    </source>
</evidence>